<keyword evidence="3" id="KW-1185">Reference proteome</keyword>
<feature type="compositionally biased region" description="Low complexity" evidence="1">
    <location>
        <begin position="585"/>
        <end position="600"/>
    </location>
</feature>
<dbReference type="Proteomes" id="UP001498398">
    <property type="component" value="Unassembled WGS sequence"/>
</dbReference>
<feature type="compositionally biased region" description="Low complexity" evidence="1">
    <location>
        <begin position="103"/>
        <end position="150"/>
    </location>
</feature>
<comment type="caution">
    <text evidence="2">The sequence shown here is derived from an EMBL/GenBank/DDBJ whole genome shotgun (WGS) entry which is preliminary data.</text>
</comment>
<feature type="compositionally biased region" description="Polar residues" evidence="1">
    <location>
        <begin position="601"/>
        <end position="615"/>
    </location>
</feature>
<feature type="compositionally biased region" description="Low complexity" evidence="1">
    <location>
        <begin position="414"/>
        <end position="423"/>
    </location>
</feature>
<feature type="region of interest" description="Disordered" evidence="1">
    <location>
        <begin position="536"/>
        <end position="739"/>
    </location>
</feature>
<feature type="compositionally biased region" description="Pro residues" evidence="1">
    <location>
        <begin position="329"/>
        <end position="340"/>
    </location>
</feature>
<feature type="compositionally biased region" description="Low complexity" evidence="1">
    <location>
        <begin position="633"/>
        <end position="644"/>
    </location>
</feature>
<accession>A0ABR1J0Y2</accession>
<feature type="compositionally biased region" description="Acidic residues" evidence="1">
    <location>
        <begin position="25"/>
        <end position="35"/>
    </location>
</feature>
<evidence type="ECO:0000256" key="1">
    <source>
        <dbReference type="SAM" id="MobiDB-lite"/>
    </source>
</evidence>
<gene>
    <name evidence="2" type="ORF">VKT23_014288</name>
</gene>
<organism evidence="2 3">
    <name type="scientific">Marasmiellus scandens</name>
    <dbReference type="NCBI Taxonomy" id="2682957"/>
    <lineage>
        <taxon>Eukaryota</taxon>
        <taxon>Fungi</taxon>
        <taxon>Dikarya</taxon>
        <taxon>Basidiomycota</taxon>
        <taxon>Agaricomycotina</taxon>
        <taxon>Agaricomycetes</taxon>
        <taxon>Agaricomycetidae</taxon>
        <taxon>Agaricales</taxon>
        <taxon>Marasmiineae</taxon>
        <taxon>Omphalotaceae</taxon>
        <taxon>Marasmiellus</taxon>
    </lineage>
</organism>
<protein>
    <submittedName>
        <fullName evidence="2">Uncharacterized protein</fullName>
    </submittedName>
</protein>
<feature type="compositionally biased region" description="Acidic residues" evidence="1">
    <location>
        <begin position="683"/>
        <end position="696"/>
    </location>
</feature>
<feature type="region of interest" description="Disordered" evidence="1">
    <location>
        <begin position="1"/>
        <end position="150"/>
    </location>
</feature>
<feature type="compositionally biased region" description="Basic residues" evidence="1">
    <location>
        <begin position="657"/>
        <end position="666"/>
    </location>
</feature>
<sequence>MFSSFTSFLPSALHPSSPQPPENQPEIDDDDDEDDVQGKTDEQVEGKKKKDKKEKSANETFIFVRPPPAKTNHPLNLQVQLVPPHSRAPGGITPRQSIDDDAASTTSGADLSRTTSAQSEASSYSTSGYNSTASSSGYASASTTSFSSVNSVSSGRRMIIPLYNLQAHNVMTNTIVDAGTDAKIAKFTKRGLEMIDLALLEPIEVWPTPNRPHIQQQAGIRHQPSNSALHPTQSGSATPEHTPASSAVSLPSFNVHDSELGHVPPSHHHPIAMPTPTTTPTPAAKKNTNIFGKLFSKRKEASPSLLPPGGAVDLSVALPSKAAIGTVPSPIPEGLPPAPTSPGFAPRGHARNLSNTINNAFRRSPSPAKDVRPSTSTGASGGLTTPKRSAFSRSGGDKEEGNGYGDTLNPNPGTTSSRLSTSSRHSHHSAHESTNNGASSSSQNPQQQLLLPATLGIQPTLSTPGGPLALSSLFFTSGAAPSFNSAGYPPPKHLGFGKGPALYVWVVRKWMKGGNGGLFGLSGGLREVLSGIGSAAEGEPRRSIGDAAPGQNGGVTGKLEVRVEWKRGKKPKAKKDKRKEKEGDSTTNSRNPSRSASRAPENTSRTSLGQTNGNGLNAEEADENGRRKSLNRLSALSGASVSASEDLHDGEVNTGSKRGKRARSRQSLRASLNSLGGGGAGREDDDGDESDPEDSETPWVCTLKVRRLGAAPPTPSASKIKGQKPGAQQGVGEDTSSGPLKIKVGTLSPTPHHPKVVAMLKVPWPLPDLEVERMQVRKRDVANPTPGSAGPGSIQAATERLQGLSLTAEEIKDVICSTGMWVVVREGFGGVGRVSRKGDGWRIRA</sequence>
<feature type="compositionally biased region" description="Low complexity" evidence="1">
    <location>
        <begin position="374"/>
        <end position="385"/>
    </location>
</feature>
<proteinExistence type="predicted"/>
<reference evidence="2 3" key="1">
    <citation type="submission" date="2024-01" db="EMBL/GenBank/DDBJ databases">
        <title>A draft genome for the cacao thread blight pathogen Marasmiellus scandens.</title>
        <authorList>
            <person name="Baruah I.K."/>
            <person name="Leung J."/>
            <person name="Bukari Y."/>
            <person name="Amoako-Attah I."/>
            <person name="Meinhardt L.W."/>
            <person name="Bailey B.A."/>
            <person name="Cohen S.P."/>
        </authorList>
    </citation>
    <scope>NUCLEOTIDE SEQUENCE [LARGE SCALE GENOMIC DNA]</scope>
    <source>
        <strain evidence="2 3">GH-19</strain>
    </source>
</reference>
<evidence type="ECO:0000313" key="2">
    <source>
        <dbReference type="EMBL" id="KAK7447074.1"/>
    </source>
</evidence>
<feature type="region of interest" description="Disordered" evidence="1">
    <location>
        <begin position="328"/>
        <end position="445"/>
    </location>
</feature>
<feature type="compositionally biased region" description="Polar residues" evidence="1">
    <location>
        <begin position="352"/>
        <end position="361"/>
    </location>
</feature>
<feature type="compositionally biased region" description="Low complexity" evidence="1">
    <location>
        <begin position="432"/>
        <end position="445"/>
    </location>
</feature>
<feature type="compositionally biased region" description="Low complexity" evidence="1">
    <location>
        <begin position="274"/>
        <end position="286"/>
    </location>
</feature>
<feature type="region of interest" description="Disordered" evidence="1">
    <location>
        <begin position="213"/>
        <end position="286"/>
    </location>
</feature>
<feature type="compositionally biased region" description="Polar residues" evidence="1">
    <location>
        <begin position="213"/>
        <end position="252"/>
    </location>
</feature>
<evidence type="ECO:0000313" key="3">
    <source>
        <dbReference type="Proteomes" id="UP001498398"/>
    </source>
</evidence>
<feature type="compositionally biased region" description="Basic and acidic residues" evidence="1">
    <location>
        <begin position="36"/>
        <end position="57"/>
    </location>
</feature>
<dbReference type="EMBL" id="JBANRG010000042">
    <property type="protein sequence ID" value="KAK7447074.1"/>
    <property type="molecule type" value="Genomic_DNA"/>
</dbReference>
<feature type="compositionally biased region" description="Basic residues" evidence="1">
    <location>
        <begin position="567"/>
        <end position="578"/>
    </location>
</feature>
<name>A0ABR1J0Y2_9AGAR</name>